<dbReference type="AlphaFoldDB" id="A0A1M4WQ57"/>
<dbReference type="Gene3D" id="3.40.50.1820">
    <property type="entry name" value="alpha/beta hydrolase"/>
    <property type="match status" value="1"/>
</dbReference>
<gene>
    <name evidence="5" type="ORF">SAMN05444405_103140</name>
</gene>
<dbReference type="GO" id="GO:0052689">
    <property type="term" value="F:carboxylic ester hydrolase activity"/>
    <property type="evidence" value="ECO:0007669"/>
    <property type="project" value="TreeGrafter"/>
</dbReference>
<evidence type="ECO:0000256" key="1">
    <source>
        <dbReference type="PIRSR" id="PIRSR639069-1"/>
    </source>
</evidence>
<keyword evidence="6" id="KW-1185">Reference proteome</keyword>
<dbReference type="OrthoDB" id="3668964at2"/>
<dbReference type="InterPro" id="IPR008391">
    <property type="entry name" value="AXE1_dom"/>
</dbReference>
<feature type="chain" id="PRO_5011957070" evidence="3">
    <location>
        <begin position="25"/>
        <end position="430"/>
    </location>
</feature>
<proteinExistence type="predicted"/>
<dbReference type="RefSeq" id="WP_073399469.1">
    <property type="nucleotide sequence ID" value="NZ_FQTV01000003.1"/>
</dbReference>
<sequence length="430" mass="48435">MFLNNIRKGLVCLFLVSLSISLSAQSDKELGGLSYKVKQTNDWVFYSPQNPEIQIIVKNTRNDAAKATLNLQVTTDDFKPVHRFAQSLSLSKGDSIEADFSFSVPAPGFYRCTVTQEVDGVVNEVKKFNIGYEPEYIVSLPDNKPDLRKFWDESLAELAKVAPEYKLTLIPDSSTNLRKLYKVSMKSFGGVEISGYYCTPVKKGKYPAIISYMGYGSKPWSPKPNDNPGFVEFVLSVRGQGLQQPTNIYGDWITYGMQSKEDYYYRGAFMDLVRAIDFVASRPEVNTKNIFAEGGSQGGAFTMAACALDHRISAAAPFIPFLSDYPDYFKIVHWPGDAVKAALAKQSSISETQLYDMLSYFDIKNLAGWIKCPIIMASGLQDEVCPPHTNFSGYNRISTEKEYIINPTYGHDVPPSWWNIRMEFFKKHMK</sequence>
<dbReference type="STRING" id="1297750.SAMN05444405_103140"/>
<feature type="signal peptide" evidence="3">
    <location>
        <begin position="1"/>
        <end position="24"/>
    </location>
</feature>
<protein>
    <submittedName>
        <fullName evidence="5">Cephalosporin-C deacetylase</fullName>
    </submittedName>
</protein>
<dbReference type="GO" id="GO:0005976">
    <property type="term" value="P:polysaccharide metabolic process"/>
    <property type="evidence" value="ECO:0007669"/>
    <property type="project" value="TreeGrafter"/>
</dbReference>
<feature type="active site" description="Charge relay system" evidence="1">
    <location>
        <position position="382"/>
    </location>
</feature>
<organism evidence="5 6">
    <name type="scientific">Bacteroides luti</name>
    <dbReference type="NCBI Taxonomy" id="1297750"/>
    <lineage>
        <taxon>Bacteria</taxon>
        <taxon>Pseudomonadati</taxon>
        <taxon>Bacteroidota</taxon>
        <taxon>Bacteroidia</taxon>
        <taxon>Bacteroidales</taxon>
        <taxon>Bacteroidaceae</taxon>
        <taxon>Bacteroides</taxon>
    </lineage>
</organism>
<feature type="active site" description="Nucleophile" evidence="1">
    <location>
        <position position="296"/>
    </location>
</feature>
<reference evidence="6" key="1">
    <citation type="submission" date="2016-11" db="EMBL/GenBank/DDBJ databases">
        <authorList>
            <person name="Varghese N."/>
            <person name="Submissions S."/>
        </authorList>
    </citation>
    <scope>NUCLEOTIDE SEQUENCE [LARGE SCALE GENOMIC DNA]</scope>
    <source>
        <strain evidence="6">DSM 26991</strain>
    </source>
</reference>
<evidence type="ECO:0000256" key="2">
    <source>
        <dbReference type="PIRSR" id="PIRSR639069-2"/>
    </source>
</evidence>
<dbReference type="InterPro" id="IPR039069">
    <property type="entry name" value="CE7"/>
</dbReference>
<feature type="domain" description="Acetyl xylan esterase" evidence="4">
    <location>
        <begin position="144"/>
        <end position="428"/>
    </location>
</feature>
<dbReference type="PANTHER" id="PTHR40111">
    <property type="entry name" value="CEPHALOSPORIN-C DEACETYLASE"/>
    <property type="match status" value="1"/>
</dbReference>
<evidence type="ECO:0000256" key="3">
    <source>
        <dbReference type="SAM" id="SignalP"/>
    </source>
</evidence>
<feature type="active site" description="Charge relay system" evidence="1">
    <location>
        <position position="411"/>
    </location>
</feature>
<accession>A0A1M4WQ57</accession>
<dbReference type="Proteomes" id="UP000184509">
    <property type="component" value="Unassembled WGS sequence"/>
</dbReference>
<dbReference type="SUPFAM" id="SSF53474">
    <property type="entry name" value="alpha/beta-Hydrolases"/>
    <property type="match status" value="1"/>
</dbReference>
<evidence type="ECO:0000313" key="5">
    <source>
        <dbReference type="EMBL" id="SHE83307.1"/>
    </source>
</evidence>
<dbReference type="Pfam" id="PF05448">
    <property type="entry name" value="AXE1"/>
    <property type="match status" value="1"/>
</dbReference>
<dbReference type="InterPro" id="IPR029058">
    <property type="entry name" value="AB_hydrolase_fold"/>
</dbReference>
<dbReference type="EMBL" id="FQTV01000003">
    <property type="protein sequence ID" value="SHE83307.1"/>
    <property type="molecule type" value="Genomic_DNA"/>
</dbReference>
<evidence type="ECO:0000313" key="6">
    <source>
        <dbReference type="Proteomes" id="UP000184509"/>
    </source>
</evidence>
<evidence type="ECO:0000259" key="4">
    <source>
        <dbReference type="Pfam" id="PF05448"/>
    </source>
</evidence>
<dbReference type="PANTHER" id="PTHR40111:SF1">
    <property type="entry name" value="CEPHALOSPORIN-C DEACETYLASE"/>
    <property type="match status" value="1"/>
</dbReference>
<name>A0A1M4WQ57_9BACE</name>
<feature type="binding site" evidence="2">
    <location>
        <position position="215"/>
    </location>
    <ligand>
        <name>substrate</name>
    </ligand>
</feature>
<keyword evidence="3" id="KW-0732">Signal</keyword>